<comment type="caution">
    <text evidence="1">The sequence shown here is derived from an EMBL/GenBank/DDBJ whole genome shotgun (WGS) entry which is preliminary data.</text>
</comment>
<protein>
    <recommendedName>
        <fullName evidence="3">Amidase</fullName>
    </recommendedName>
</protein>
<organism evidence="1 2">
    <name type="scientific">Streptomyces lomondensis</name>
    <dbReference type="NCBI Taxonomy" id="68229"/>
    <lineage>
        <taxon>Bacteria</taxon>
        <taxon>Bacillati</taxon>
        <taxon>Actinomycetota</taxon>
        <taxon>Actinomycetes</taxon>
        <taxon>Kitasatosporales</taxon>
        <taxon>Streptomycetaceae</taxon>
        <taxon>Streptomyces</taxon>
    </lineage>
</organism>
<dbReference type="Gene3D" id="3.90.1300.10">
    <property type="entry name" value="Amidase signature (AS) domain"/>
    <property type="match status" value="1"/>
</dbReference>
<proteinExistence type="predicted"/>
<evidence type="ECO:0008006" key="3">
    <source>
        <dbReference type="Google" id="ProtNLM"/>
    </source>
</evidence>
<evidence type="ECO:0000313" key="2">
    <source>
        <dbReference type="Proteomes" id="UP000617743"/>
    </source>
</evidence>
<accession>A0ABQ2XA95</accession>
<dbReference type="Proteomes" id="UP000617743">
    <property type="component" value="Unassembled WGS sequence"/>
</dbReference>
<keyword evidence="2" id="KW-1185">Reference proteome</keyword>
<sequence length="88" mass="9493">MTALTDLDATELARRVRTREVSSREVVRAHLDRVAAVDPDVRAVLTVLGEQALTAADRADAAVARVGPSARCTAFPSPPRTRSTRPAW</sequence>
<reference evidence="2" key="1">
    <citation type="journal article" date="2019" name="Int. J. Syst. Evol. Microbiol.">
        <title>The Global Catalogue of Microorganisms (GCM) 10K type strain sequencing project: providing services to taxonomists for standard genome sequencing and annotation.</title>
        <authorList>
            <consortium name="The Broad Institute Genomics Platform"/>
            <consortium name="The Broad Institute Genome Sequencing Center for Infectious Disease"/>
            <person name="Wu L."/>
            <person name="Ma J."/>
        </authorList>
    </citation>
    <scope>NUCLEOTIDE SEQUENCE [LARGE SCALE GENOMIC DNA]</scope>
    <source>
        <strain evidence="2">JCM 4866</strain>
    </source>
</reference>
<dbReference type="InterPro" id="IPR036928">
    <property type="entry name" value="AS_sf"/>
</dbReference>
<name>A0ABQ2XA95_9ACTN</name>
<evidence type="ECO:0000313" key="1">
    <source>
        <dbReference type="EMBL" id="GGX06936.1"/>
    </source>
</evidence>
<gene>
    <name evidence="1" type="ORF">GCM10010383_41240</name>
</gene>
<dbReference type="SUPFAM" id="SSF75304">
    <property type="entry name" value="Amidase signature (AS) enzymes"/>
    <property type="match status" value="1"/>
</dbReference>
<dbReference type="EMBL" id="BMWC01000005">
    <property type="protein sequence ID" value="GGX06936.1"/>
    <property type="molecule type" value="Genomic_DNA"/>
</dbReference>
<dbReference type="RefSeq" id="WP_229906497.1">
    <property type="nucleotide sequence ID" value="NZ_BMWC01000005.1"/>
</dbReference>